<name>A0A1Y2EK95_9PEZI</name>
<gene>
    <name evidence="2" type="ORF">BCR38DRAFT_19320</name>
</gene>
<organism evidence="2 3">
    <name type="scientific">Pseudomassariella vexata</name>
    <dbReference type="NCBI Taxonomy" id="1141098"/>
    <lineage>
        <taxon>Eukaryota</taxon>
        <taxon>Fungi</taxon>
        <taxon>Dikarya</taxon>
        <taxon>Ascomycota</taxon>
        <taxon>Pezizomycotina</taxon>
        <taxon>Sordariomycetes</taxon>
        <taxon>Xylariomycetidae</taxon>
        <taxon>Amphisphaeriales</taxon>
        <taxon>Pseudomassariaceae</taxon>
        <taxon>Pseudomassariella</taxon>
    </lineage>
</organism>
<comment type="caution">
    <text evidence="2">The sequence shown here is derived from an EMBL/GenBank/DDBJ whole genome shotgun (WGS) entry which is preliminary data.</text>
</comment>
<evidence type="ECO:0000313" key="3">
    <source>
        <dbReference type="Proteomes" id="UP000193689"/>
    </source>
</evidence>
<feature type="compositionally biased region" description="Basic and acidic residues" evidence="1">
    <location>
        <begin position="637"/>
        <end position="655"/>
    </location>
</feature>
<feature type="compositionally biased region" description="Basic and acidic residues" evidence="1">
    <location>
        <begin position="616"/>
        <end position="625"/>
    </location>
</feature>
<dbReference type="Proteomes" id="UP000193689">
    <property type="component" value="Unassembled WGS sequence"/>
</dbReference>
<feature type="region of interest" description="Disordered" evidence="1">
    <location>
        <begin position="279"/>
        <end position="299"/>
    </location>
</feature>
<evidence type="ECO:0000256" key="1">
    <source>
        <dbReference type="SAM" id="MobiDB-lite"/>
    </source>
</evidence>
<feature type="region of interest" description="Disordered" evidence="1">
    <location>
        <begin position="368"/>
        <end position="398"/>
    </location>
</feature>
<dbReference type="EMBL" id="MCFJ01000001">
    <property type="protein sequence ID" value="ORY71746.1"/>
    <property type="molecule type" value="Genomic_DNA"/>
</dbReference>
<feature type="compositionally biased region" description="Low complexity" evidence="1">
    <location>
        <begin position="383"/>
        <end position="398"/>
    </location>
</feature>
<dbReference type="RefSeq" id="XP_040721338.1">
    <property type="nucleotide sequence ID" value="XM_040854025.1"/>
</dbReference>
<feature type="region of interest" description="Disordered" evidence="1">
    <location>
        <begin position="431"/>
        <end position="472"/>
    </location>
</feature>
<dbReference type="AlphaFoldDB" id="A0A1Y2EK95"/>
<reference evidence="2 3" key="1">
    <citation type="submission" date="2016-07" db="EMBL/GenBank/DDBJ databases">
        <title>Pervasive Adenine N6-methylation of Active Genes in Fungi.</title>
        <authorList>
            <consortium name="DOE Joint Genome Institute"/>
            <person name="Mondo S.J."/>
            <person name="Dannebaum R.O."/>
            <person name="Kuo R.C."/>
            <person name="Labutti K."/>
            <person name="Haridas S."/>
            <person name="Kuo A."/>
            <person name="Salamov A."/>
            <person name="Ahrendt S.R."/>
            <person name="Lipzen A."/>
            <person name="Sullivan W."/>
            <person name="Andreopoulos W.B."/>
            <person name="Clum A."/>
            <person name="Lindquist E."/>
            <person name="Daum C."/>
            <person name="Ramamoorthy G.K."/>
            <person name="Gryganskyi A."/>
            <person name="Culley D."/>
            <person name="Magnuson J.K."/>
            <person name="James T.Y."/>
            <person name="O'Malley M.A."/>
            <person name="Stajich J.E."/>
            <person name="Spatafora J.W."/>
            <person name="Visel A."/>
            <person name="Grigoriev I.V."/>
        </authorList>
    </citation>
    <scope>NUCLEOTIDE SEQUENCE [LARGE SCALE GENOMIC DNA]</scope>
    <source>
        <strain evidence="2 3">CBS 129021</strain>
    </source>
</reference>
<feature type="region of interest" description="Disordered" evidence="1">
    <location>
        <begin position="616"/>
        <end position="664"/>
    </location>
</feature>
<accession>A0A1Y2EK95</accession>
<keyword evidence="3" id="KW-1185">Reference proteome</keyword>
<dbReference type="OrthoDB" id="436496at2759"/>
<dbReference type="InParanoid" id="A0A1Y2EK95"/>
<proteinExistence type="predicted"/>
<dbReference type="STRING" id="1141098.A0A1Y2EK95"/>
<evidence type="ECO:0000313" key="2">
    <source>
        <dbReference type="EMBL" id="ORY71746.1"/>
    </source>
</evidence>
<protein>
    <submittedName>
        <fullName evidence="2">Uncharacterized protein</fullName>
    </submittedName>
</protein>
<dbReference type="GeneID" id="63770237"/>
<sequence>MPIFRGIEISVVASREAKRLTEYPHPDGSSVCLVAADDVRTEATVLLGPRHPSEASMLSDGDPTRQRKVNPRISVYIPSMPGEQFWLKYHVIRVPEPASHLFFKMFMNGRLITSWGILAKSENNEKHSHPQKSLSGTVVRALYEPGQRWQDEASGVEWKDVGIESRYFHFMPGLEHKSVAEDGGLIEVQVFRSKGRKRRTPKMTEFRTQERYGIASPSGGLVENPQDATYYDWLLIDPKDAPYASFRFHYRSMKHLLQLNLIPQSDSRPQILRDDSRNFDEDQCQGVPDSSPELQTPSTSQFTFGIESLDSEVFVDSDRGVGKGAAANNTPDKYFLRSPPELLPSAASSQAIPQPSKAIRDAITPEMLQRPLPEPPTTDLKSRASSKSSLRSSCPSLTPSLAQYVDSGEFGDDDIGIDVARTVISSHPSLVLLPPKKSKSREDDSDSDYENSPPSTVASLSPKRPSPKGYLSTTGSVLERQIATFSSLIAQPLPKRPRPRIPMSISDSTFFHDSVDVGSLSLTESEWMRHTPSPVQSTPFDRLWSPRLEKKHTPPRLDEHHRRARYSDIGPRSIDEHKAWDPNTSAKAVEANHSTEKAHYTTKKPANEITHELYHSKSERGKKLYVDNGTDGSAAPSKERHTWESCRDSRLKNGMEDGPASNWI</sequence>